<dbReference type="Proteomes" id="UP001299068">
    <property type="component" value="Unassembled WGS sequence"/>
</dbReference>
<evidence type="ECO:0000313" key="5">
    <source>
        <dbReference type="EMBL" id="MBY0755300.1"/>
    </source>
</evidence>
<evidence type="ECO:0000256" key="4">
    <source>
        <dbReference type="ARBA" id="ARBA00023014"/>
    </source>
</evidence>
<dbReference type="SUPFAM" id="SSF102114">
    <property type="entry name" value="Radical SAM enzymes"/>
    <property type="match status" value="1"/>
</dbReference>
<dbReference type="Gene3D" id="3.20.20.70">
    <property type="entry name" value="Aldolase class I"/>
    <property type="match status" value="1"/>
</dbReference>
<keyword evidence="2" id="KW-0479">Metal-binding</keyword>
<sequence length="334" mass="39562">MRFDKITVAVDMAGCPNRCKHCWIGHFNNGNMSIEELKYVSNTFSEYTASLEVYSWFREPDYKSNYKQLWELDNELSINTTPERFELLSFWRINRDKEYVKWAYDIGVRRCQLTFFGLEEETDYYIGRKGAFKELISATEILLNNKIAPRWQMFINKDNINKIQPLIDLSKKMKLSERCEIIGEEFELFVHQGSCDGENEKLYDIRITSDDLVNIPKEFHKHLGDTEERIYKKLIIDNSTVNLVSQSPIFYVTSEFDVYPNYTSILPWWKLGNIKKDGIEIVLNNYINNNSLAQHNRLTIPISKMVKECGNPKSNRLFDKEDYIMYIINQYCNR</sequence>
<protein>
    <submittedName>
        <fullName evidence="5">Radical SAM protein</fullName>
    </submittedName>
</protein>
<evidence type="ECO:0000256" key="3">
    <source>
        <dbReference type="ARBA" id="ARBA00023004"/>
    </source>
</evidence>
<keyword evidence="4" id="KW-0411">Iron-sulfur</keyword>
<proteinExistence type="predicted"/>
<dbReference type="InterPro" id="IPR013785">
    <property type="entry name" value="Aldolase_TIM"/>
</dbReference>
<dbReference type="InterPro" id="IPR007197">
    <property type="entry name" value="rSAM"/>
</dbReference>
<reference evidence="5 6" key="1">
    <citation type="journal article" date="2021" name="Cell Host Microbe">
        <title>in vivo commensal control of Clostridioides difficile virulence.</title>
        <authorList>
            <person name="Girinathan B.P."/>
            <person name="Dibenedetto N."/>
            <person name="Worley J.N."/>
            <person name="Peltier J."/>
            <person name="Arrieta-Ortiz M.L."/>
            <person name="Rupa Christinal Immanuel S."/>
            <person name="Lavin R."/>
            <person name="Delaney M.L."/>
            <person name="Cummins C."/>
            <person name="Hoffmann M."/>
            <person name="Luo Y."/>
            <person name="Gonzalez-Escalona N."/>
            <person name="Allard M."/>
            <person name="Onderdonk A.B."/>
            <person name="Gerber G.K."/>
            <person name="Sonenshein A.L."/>
            <person name="Baliga N."/>
            <person name="Dupuy B."/>
            <person name="Bry L."/>
        </authorList>
    </citation>
    <scope>NUCLEOTIDE SEQUENCE [LARGE SCALE GENOMIC DNA]</scope>
    <source>
        <strain evidence="5 6">DSM 599</strain>
    </source>
</reference>
<dbReference type="EMBL" id="JAIKTU010000005">
    <property type="protein sequence ID" value="MBY0755300.1"/>
    <property type="molecule type" value="Genomic_DNA"/>
</dbReference>
<evidence type="ECO:0000256" key="2">
    <source>
        <dbReference type="ARBA" id="ARBA00022723"/>
    </source>
</evidence>
<keyword evidence="1" id="KW-0949">S-adenosyl-L-methionine</keyword>
<gene>
    <name evidence="5" type="ORF">K5V21_07505</name>
</gene>
<evidence type="ECO:0000313" key="6">
    <source>
        <dbReference type="Proteomes" id="UP001299068"/>
    </source>
</evidence>
<name>A0ABS7KWY3_CLOSR</name>
<accession>A0ABS7KWY3</accession>
<dbReference type="SFLD" id="SFLDS00029">
    <property type="entry name" value="Radical_SAM"/>
    <property type="match status" value="1"/>
</dbReference>
<organism evidence="5 6">
    <name type="scientific">Clostridium sardiniense</name>
    <name type="common">Clostridium absonum</name>
    <dbReference type="NCBI Taxonomy" id="29369"/>
    <lineage>
        <taxon>Bacteria</taxon>
        <taxon>Bacillati</taxon>
        <taxon>Bacillota</taxon>
        <taxon>Clostridia</taxon>
        <taxon>Eubacteriales</taxon>
        <taxon>Clostridiaceae</taxon>
        <taxon>Clostridium</taxon>
    </lineage>
</organism>
<keyword evidence="6" id="KW-1185">Reference proteome</keyword>
<keyword evidence="3" id="KW-0408">Iron</keyword>
<dbReference type="InterPro" id="IPR058240">
    <property type="entry name" value="rSAM_sf"/>
</dbReference>
<comment type="caution">
    <text evidence="5">The sequence shown here is derived from an EMBL/GenBank/DDBJ whole genome shotgun (WGS) entry which is preliminary data.</text>
</comment>
<evidence type="ECO:0000256" key="1">
    <source>
        <dbReference type="ARBA" id="ARBA00022691"/>
    </source>
</evidence>
<dbReference type="RefSeq" id="WP_221860464.1">
    <property type="nucleotide sequence ID" value="NZ_JAIKTU010000005.1"/>
</dbReference>